<comment type="caution">
    <text evidence="3">The sequence shown here is derived from an EMBL/GenBank/DDBJ whole genome shotgun (WGS) entry which is preliminary data.</text>
</comment>
<proteinExistence type="predicted"/>
<feature type="domain" description="TolB N-terminal" evidence="2">
    <location>
        <begin position="22"/>
        <end position="118"/>
    </location>
</feature>
<dbReference type="RefSeq" id="WP_115550666.1">
    <property type="nucleotide sequence ID" value="NZ_CAOOIB010000003.1"/>
</dbReference>
<organism evidence="3 4">
    <name type="scientific">Helicobacter ganmani</name>
    <dbReference type="NCBI Taxonomy" id="60246"/>
    <lineage>
        <taxon>Bacteria</taxon>
        <taxon>Pseudomonadati</taxon>
        <taxon>Campylobacterota</taxon>
        <taxon>Epsilonproteobacteria</taxon>
        <taxon>Campylobacterales</taxon>
        <taxon>Helicobacteraceae</taxon>
        <taxon>Helicobacter</taxon>
    </lineage>
</organism>
<evidence type="ECO:0000259" key="2">
    <source>
        <dbReference type="Pfam" id="PF04052"/>
    </source>
</evidence>
<dbReference type="Proteomes" id="UP000256650">
    <property type="component" value="Unassembled WGS sequence"/>
</dbReference>
<reference evidence="3 4" key="1">
    <citation type="submission" date="2018-04" db="EMBL/GenBank/DDBJ databases">
        <title>Novel Campyloabacter and Helicobacter Species and Strains.</title>
        <authorList>
            <person name="Mannion A.J."/>
            <person name="Shen Z."/>
            <person name="Fox J.G."/>
        </authorList>
    </citation>
    <scope>NUCLEOTIDE SEQUENCE [LARGE SCALE GENOMIC DNA]</scope>
    <source>
        <strain evidence="3 4">MIT 99-5101</strain>
    </source>
</reference>
<feature type="signal peptide" evidence="1">
    <location>
        <begin position="1"/>
        <end position="16"/>
    </location>
</feature>
<keyword evidence="4" id="KW-1185">Reference proteome</keyword>
<accession>A0A3D8IGL2</accession>
<keyword evidence="1" id="KW-0732">Signal</keyword>
<dbReference type="GO" id="GO:0015031">
    <property type="term" value="P:protein transport"/>
    <property type="evidence" value="ECO:0007669"/>
    <property type="project" value="InterPro"/>
</dbReference>
<dbReference type="Gene3D" id="2.120.10.30">
    <property type="entry name" value="TolB, C-terminal domain"/>
    <property type="match status" value="1"/>
</dbReference>
<dbReference type="PANTHER" id="PTHR36842:SF1">
    <property type="entry name" value="PROTEIN TOLB"/>
    <property type="match status" value="1"/>
</dbReference>
<dbReference type="Pfam" id="PF04052">
    <property type="entry name" value="TolB_N"/>
    <property type="match status" value="1"/>
</dbReference>
<dbReference type="AlphaFoldDB" id="A0A3D8IGL2"/>
<gene>
    <name evidence="3" type="primary">tolB</name>
    <name evidence="3" type="ORF">CQA43_00525</name>
</gene>
<dbReference type="InterPro" id="IPR011042">
    <property type="entry name" value="6-blade_b-propeller_TolB-like"/>
</dbReference>
<evidence type="ECO:0000313" key="3">
    <source>
        <dbReference type="EMBL" id="RDU64332.1"/>
    </source>
</evidence>
<dbReference type="GO" id="GO:0042597">
    <property type="term" value="C:periplasmic space"/>
    <property type="evidence" value="ECO:0007669"/>
    <property type="project" value="InterPro"/>
</dbReference>
<dbReference type="PANTHER" id="PTHR36842">
    <property type="entry name" value="PROTEIN TOLB HOMOLOG"/>
    <property type="match status" value="1"/>
</dbReference>
<evidence type="ECO:0000313" key="4">
    <source>
        <dbReference type="Proteomes" id="UP000256650"/>
    </source>
</evidence>
<dbReference type="SUPFAM" id="SSF52964">
    <property type="entry name" value="TolB, N-terminal domain"/>
    <property type="match status" value="1"/>
</dbReference>
<dbReference type="OrthoDB" id="9815657at2"/>
<protein>
    <submittedName>
        <fullName evidence="3">Tol-Pal system protein TolB</fullName>
    </submittedName>
</protein>
<dbReference type="EMBL" id="NXLS01000001">
    <property type="protein sequence ID" value="RDU64332.1"/>
    <property type="molecule type" value="Genomic_DNA"/>
</dbReference>
<sequence>MKKIYLLLFCISFAFAEPIDATLEVVKKFGNLPNILVQNTGKDYSQREYSQRIFKMLIADLKVTGHFATQESPEVVSSAMVLNFDEYRKSKIDLIARVNAEITKENLEARLQLYDANTGLLALSKEYRSANAESYPFLAHKMAIDINDYIKAPKVDWMERMVILSHYTKPGESEILTSDYTLTYKKQLISGGLNIFPKWANESQTAFYYTKYLDKPTLFKFDLTNGQNHKILESNGMLVASDVSSDSTKLLLTMAPDEQADIFLYDVPSKQITKLTKYSGIDVSGNFIEDEKRVMFISDRLGYPNVFAIPLSGEVSGAVEQMVYHGRNNNAASAYGNYIVYSSRETSDEFNRNTFNLYLVSTKSDFIRRLSANGVNQLPRFSKDGETIMYIKHEGNQSALGIIRLNYNKTLLFPLSGSTIQSMDW</sequence>
<feature type="chain" id="PRO_5017789821" evidence="1">
    <location>
        <begin position="17"/>
        <end position="425"/>
    </location>
</feature>
<name>A0A3D8IGL2_9HELI</name>
<dbReference type="InterPro" id="IPR007195">
    <property type="entry name" value="TolB_N"/>
</dbReference>
<dbReference type="GeneID" id="82534778"/>
<evidence type="ECO:0000256" key="1">
    <source>
        <dbReference type="SAM" id="SignalP"/>
    </source>
</evidence>
<dbReference type="NCBIfam" id="NF003124">
    <property type="entry name" value="PRK04043.1"/>
    <property type="match status" value="1"/>
</dbReference>
<dbReference type="SUPFAM" id="SSF69304">
    <property type="entry name" value="Tricorn protease N-terminal domain"/>
    <property type="match status" value="1"/>
</dbReference>